<reference evidence="1" key="1">
    <citation type="submission" date="2023-04" db="EMBL/GenBank/DDBJ databases">
        <title>Genome dynamics across the evolutionary transition to endosymbiosis.</title>
        <authorList>
            <person name="Siozios S."/>
            <person name="Nadal-Jimenez P."/>
            <person name="Azagi T."/>
            <person name="Sprong H."/>
            <person name="Frost C.L."/>
            <person name="Parratt S.R."/>
            <person name="Taylor G."/>
            <person name="Brettell L."/>
            <person name="Lew K.C."/>
            <person name="Croft L."/>
            <person name="King K.C."/>
            <person name="Brockhurst M.A."/>
            <person name="Hypsa V."/>
            <person name="Novakova E."/>
            <person name="Darby A.C."/>
            <person name="Hurst G.D.D."/>
        </authorList>
    </citation>
    <scope>NUCLEOTIDE SEQUENCE</scope>
    <source>
        <strain evidence="1">AIh</strain>
    </source>
</reference>
<name>A0AA95GD05_9GAMM</name>
<evidence type="ECO:0008006" key="3">
    <source>
        <dbReference type="Google" id="ProtNLM"/>
    </source>
</evidence>
<dbReference type="AlphaFoldDB" id="A0AA95GD05"/>
<evidence type="ECO:0000313" key="1">
    <source>
        <dbReference type="EMBL" id="WGL94805.1"/>
    </source>
</evidence>
<evidence type="ECO:0000313" key="2">
    <source>
        <dbReference type="Proteomes" id="UP001177597"/>
    </source>
</evidence>
<sequence length="368" mass="41979">MNIGNHNVATNEKIIATEEKGLLVANNLSMDETNNESKRFGNNTMNTCNINEKKRNMGIRTYLYNIIIFVALFYSEASTKSYCLENTNEVPFPKNKLNKKVNDSDKYILPDRRIVAYYGNFDSRKMGVLGEYSPLQMWNKLKTEAAQWNAADPTTPAIMALHYVAIVASNYPGNDGQYINRMNKYQIQNAISIAGMEKDTILFLDIQPGLSDLRYEVAKLHSYLKMPNVHLGVDPEFMMHNGNIPGKVIGSISSVEINYIIDYLSNLVEEFNLPPKVLIIHRFTKRMVIDFDKVKKSKNVQVVLNMDGFGAPVLKKTKYSQVISSEPNAIYTGIKIFYKNDLISPPHRLLSKQEILNLEPKPLYIQYQ</sequence>
<dbReference type="RefSeq" id="WP_280628969.1">
    <property type="nucleotide sequence ID" value="NZ_CP123498.1"/>
</dbReference>
<dbReference type="Proteomes" id="UP001177597">
    <property type="component" value="Chromosome"/>
</dbReference>
<organism evidence="1 2">
    <name type="scientific">Arsenophonus nasoniae</name>
    <name type="common">son-killer infecting Nasonia vitripennis</name>
    <dbReference type="NCBI Taxonomy" id="638"/>
    <lineage>
        <taxon>Bacteria</taxon>
        <taxon>Pseudomonadati</taxon>
        <taxon>Pseudomonadota</taxon>
        <taxon>Gammaproteobacteria</taxon>
        <taxon>Enterobacterales</taxon>
        <taxon>Morganellaceae</taxon>
        <taxon>Arsenophonus</taxon>
    </lineage>
</organism>
<proteinExistence type="predicted"/>
<dbReference type="EMBL" id="CP123498">
    <property type="protein sequence ID" value="WGL94805.1"/>
    <property type="molecule type" value="Genomic_DNA"/>
</dbReference>
<protein>
    <recommendedName>
        <fullName evidence="3">Lipoprotein</fullName>
    </recommendedName>
</protein>
<accession>A0AA95GD05</accession>
<gene>
    <name evidence="1" type="ORF">QE207_14065</name>
</gene>